<reference evidence="2" key="1">
    <citation type="submission" date="2025-08" db="UniProtKB">
        <authorList>
            <consortium name="RefSeq"/>
        </authorList>
    </citation>
    <scope>IDENTIFICATION</scope>
    <source>
        <tissue evidence="2">Whole insect</tissue>
    </source>
</reference>
<accession>A0A6P7GTY6</accession>
<evidence type="ECO:0000313" key="2">
    <source>
        <dbReference type="RefSeq" id="XP_028149487.1"/>
    </source>
</evidence>
<organism evidence="2">
    <name type="scientific">Diabrotica virgifera virgifera</name>
    <name type="common">western corn rootworm</name>
    <dbReference type="NCBI Taxonomy" id="50390"/>
    <lineage>
        <taxon>Eukaryota</taxon>
        <taxon>Metazoa</taxon>
        <taxon>Ecdysozoa</taxon>
        <taxon>Arthropoda</taxon>
        <taxon>Hexapoda</taxon>
        <taxon>Insecta</taxon>
        <taxon>Pterygota</taxon>
        <taxon>Neoptera</taxon>
        <taxon>Endopterygota</taxon>
        <taxon>Coleoptera</taxon>
        <taxon>Polyphaga</taxon>
        <taxon>Cucujiformia</taxon>
        <taxon>Chrysomeloidea</taxon>
        <taxon>Chrysomelidae</taxon>
        <taxon>Galerucinae</taxon>
        <taxon>Diabroticina</taxon>
        <taxon>Diabroticites</taxon>
        <taxon>Diabrotica</taxon>
    </lineage>
</organism>
<keyword evidence="1" id="KW-1133">Transmembrane helix</keyword>
<feature type="transmembrane region" description="Helical" evidence="1">
    <location>
        <begin position="39"/>
        <end position="66"/>
    </location>
</feature>
<keyword evidence="1" id="KW-0472">Membrane</keyword>
<dbReference type="InParanoid" id="A0A6P7GTY6"/>
<evidence type="ECO:0000256" key="1">
    <source>
        <dbReference type="SAM" id="Phobius"/>
    </source>
</evidence>
<proteinExistence type="predicted"/>
<name>A0A6P7GTY6_DIAVI</name>
<sequence>MQFCKDEGQCMIYIYRGVAFVITLFSPDNSINYTNMNGLIIALFATLAVSCASPSGLGLGLGLGVVGPRAVIVPPSSATIISRPLGLGLGLGLGPVVGPWGVGPVVGPLGVPLAGPLVAPLAAPLVAPAGAVAITNGGGVVEASAHGAVVAGPKTAPVIIDGPSGTVKASGLWGPTLAGVLH</sequence>
<feature type="transmembrane region" description="Helical" evidence="1">
    <location>
        <begin position="12"/>
        <end position="27"/>
    </location>
</feature>
<gene>
    <name evidence="2" type="primary">LOC114342884</name>
</gene>
<protein>
    <submittedName>
        <fullName evidence="2">Uncharacterized protein LOC114342884</fullName>
    </submittedName>
</protein>
<keyword evidence="1" id="KW-0812">Transmembrane</keyword>
<dbReference type="AlphaFoldDB" id="A0A6P7GTY6"/>
<dbReference type="RefSeq" id="XP_028149487.1">
    <property type="nucleotide sequence ID" value="XM_028293686.1"/>
</dbReference>